<keyword evidence="3" id="KW-1185">Reference proteome</keyword>
<proteinExistence type="predicted"/>
<dbReference type="KEGG" id="aagg:ETAA8_00770"/>
<name>A0A517Y481_9BACT</name>
<dbReference type="Pfam" id="PF13385">
    <property type="entry name" value="Laminin_G_3"/>
    <property type="match status" value="1"/>
</dbReference>
<dbReference type="InterPro" id="IPR012373">
    <property type="entry name" value="Ferrdict_sens_TM"/>
</dbReference>
<evidence type="ECO:0000313" key="3">
    <source>
        <dbReference type="Proteomes" id="UP000315017"/>
    </source>
</evidence>
<feature type="domain" description="FecR protein" evidence="1">
    <location>
        <begin position="167"/>
        <end position="250"/>
    </location>
</feature>
<evidence type="ECO:0000259" key="1">
    <source>
        <dbReference type="Pfam" id="PF04773"/>
    </source>
</evidence>
<protein>
    <submittedName>
        <fullName evidence="2">FecR protein</fullName>
    </submittedName>
</protein>
<sequence>MNSIDADLESLFNRLVDGIASEADEQQLSELLRSGPQARRAYREFMSLHSALHWDFVAALSPEVAGDNSPKSPPSVSLPASRFGWMLAFAAGTIVASVVAFFWPSTNVDRAPNEIVATHQPRETTNAAPATDSIAALMVDQAGAEFAAGRAPDGVRIGPGEYELLKGIVHLRFAQGADVVIASPARLDVRDAQHTRLVYGNVRVTAPPTARGFTIATDAADYVDLGTEFGLRVDPRSGASDLYVFDGQVNVADPRTGKVLSEVVEGESSRYVDGTVGAVPEINKDAFPTPGAIGFQRWQQYEREMRGNDRLLAFYPFLRTADENVLVNALHDDGKADGQIEGARWTTGRWPGKEALLFDRDTDFVQLDIPGEHQELTIAAWLKLDRLDFVFNAILNSDGYDLGHVHLQLTRQGHPRGGVAVAGQYEDRIAGNPVPLGLWTHVASVLSMRTHSHRVYVNGVLALERHWQSEQVLRPGSCRLGNWLSVANVGPEHRALRGRVDELAIWSRVLSVDEIKNLVEVGRPGMLGSAE</sequence>
<dbReference type="EMBL" id="CP036274">
    <property type="protein sequence ID" value="QDU25016.1"/>
    <property type="molecule type" value="Genomic_DNA"/>
</dbReference>
<dbReference type="InterPro" id="IPR006860">
    <property type="entry name" value="FecR"/>
</dbReference>
<reference evidence="2 3" key="1">
    <citation type="submission" date="2019-02" db="EMBL/GenBank/DDBJ databases">
        <title>Deep-cultivation of Planctomycetes and their phenomic and genomic characterization uncovers novel biology.</title>
        <authorList>
            <person name="Wiegand S."/>
            <person name="Jogler M."/>
            <person name="Boedeker C."/>
            <person name="Pinto D."/>
            <person name="Vollmers J."/>
            <person name="Rivas-Marin E."/>
            <person name="Kohn T."/>
            <person name="Peeters S.H."/>
            <person name="Heuer A."/>
            <person name="Rast P."/>
            <person name="Oberbeckmann S."/>
            <person name="Bunk B."/>
            <person name="Jeske O."/>
            <person name="Meyerdierks A."/>
            <person name="Storesund J.E."/>
            <person name="Kallscheuer N."/>
            <person name="Luecker S."/>
            <person name="Lage O.M."/>
            <person name="Pohl T."/>
            <person name="Merkel B.J."/>
            <person name="Hornburger P."/>
            <person name="Mueller R.-W."/>
            <person name="Bruemmer F."/>
            <person name="Labrenz M."/>
            <person name="Spormann A.M."/>
            <person name="Op den Camp H."/>
            <person name="Overmann J."/>
            <person name="Amann R."/>
            <person name="Jetten M.S.M."/>
            <person name="Mascher T."/>
            <person name="Medema M.H."/>
            <person name="Devos D.P."/>
            <person name="Kaster A.-K."/>
            <person name="Ovreas L."/>
            <person name="Rohde M."/>
            <person name="Galperin M.Y."/>
            <person name="Jogler C."/>
        </authorList>
    </citation>
    <scope>NUCLEOTIDE SEQUENCE [LARGE SCALE GENOMIC DNA]</scope>
    <source>
        <strain evidence="2 3">ETA_A8</strain>
    </source>
</reference>
<dbReference type="Gene3D" id="2.60.120.1440">
    <property type="match status" value="1"/>
</dbReference>
<dbReference type="SUPFAM" id="SSF49899">
    <property type="entry name" value="Concanavalin A-like lectins/glucanases"/>
    <property type="match status" value="1"/>
</dbReference>
<dbReference type="OrthoDB" id="258532at2"/>
<organism evidence="2 3">
    <name type="scientific">Anatilimnocola aggregata</name>
    <dbReference type="NCBI Taxonomy" id="2528021"/>
    <lineage>
        <taxon>Bacteria</taxon>
        <taxon>Pseudomonadati</taxon>
        <taxon>Planctomycetota</taxon>
        <taxon>Planctomycetia</taxon>
        <taxon>Pirellulales</taxon>
        <taxon>Pirellulaceae</taxon>
        <taxon>Anatilimnocola</taxon>
    </lineage>
</organism>
<dbReference type="AlphaFoldDB" id="A0A517Y481"/>
<gene>
    <name evidence="2" type="ORF">ETAA8_00770</name>
</gene>
<evidence type="ECO:0000313" key="2">
    <source>
        <dbReference type="EMBL" id="QDU25016.1"/>
    </source>
</evidence>
<dbReference type="Proteomes" id="UP000315017">
    <property type="component" value="Chromosome"/>
</dbReference>
<dbReference type="PANTHER" id="PTHR30273:SF2">
    <property type="entry name" value="PROTEIN FECR"/>
    <property type="match status" value="1"/>
</dbReference>
<accession>A0A517Y481</accession>
<dbReference type="RefSeq" id="WP_145083220.1">
    <property type="nucleotide sequence ID" value="NZ_CP036274.1"/>
</dbReference>
<dbReference type="Gene3D" id="2.60.120.200">
    <property type="match status" value="1"/>
</dbReference>
<dbReference type="InterPro" id="IPR013320">
    <property type="entry name" value="ConA-like_dom_sf"/>
</dbReference>
<dbReference type="Pfam" id="PF04773">
    <property type="entry name" value="FecR"/>
    <property type="match status" value="1"/>
</dbReference>
<dbReference type="PANTHER" id="PTHR30273">
    <property type="entry name" value="PERIPLASMIC SIGNAL SENSOR AND SIGMA FACTOR ACTIVATOR FECR-RELATED"/>
    <property type="match status" value="1"/>
</dbReference>
<dbReference type="GO" id="GO:0016989">
    <property type="term" value="F:sigma factor antagonist activity"/>
    <property type="evidence" value="ECO:0007669"/>
    <property type="project" value="TreeGrafter"/>
</dbReference>